<dbReference type="Gene3D" id="3.40.630.190">
    <property type="entry name" value="LCP protein"/>
    <property type="match status" value="1"/>
</dbReference>
<evidence type="ECO:0000313" key="9">
    <source>
        <dbReference type="Proteomes" id="UP001609219"/>
    </source>
</evidence>
<dbReference type="Proteomes" id="UP001609176">
    <property type="component" value="Unassembled WGS sequence"/>
</dbReference>
<dbReference type="PANTHER" id="PTHR33392:SF6">
    <property type="entry name" value="POLYISOPRENYL-TEICHOIC ACID--PEPTIDOGLYCAN TEICHOIC ACID TRANSFERASE TAGU"/>
    <property type="match status" value="1"/>
</dbReference>
<dbReference type="InterPro" id="IPR050922">
    <property type="entry name" value="LytR/CpsA/Psr_CW_biosynth"/>
</dbReference>
<dbReference type="Gene3D" id="3.30.70.2390">
    <property type="match status" value="1"/>
</dbReference>
<protein>
    <submittedName>
        <fullName evidence="7">LCP family protein</fullName>
    </submittedName>
</protein>
<comment type="similarity">
    <text evidence="1">Belongs to the LytR/CpsA/Psr (LCP) family.</text>
</comment>
<dbReference type="Pfam" id="PF03816">
    <property type="entry name" value="LytR_cpsA_psr"/>
    <property type="match status" value="1"/>
</dbReference>
<evidence type="ECO:0000256" key="2">
    <source>
        <dbReference type="SAM" id="MobiDB-lite"/>
    </source>
</evidence>
<feature type="region of interest" description="Disordered" evidence="2">
    <location>
        <begin position="556"/>
        <end position="589"/>
    </location>
</feature>
<feature type="compositionally biased region" description="Polar residues" evidence="2">
    <location>
        <begin position="100"/>
        <end position="111"/>
    </location>
</feature>
<reference evidence="8 9" key="1">
    <citation type="submission" date="2024-10" db="EMBL/GenBank/DDBJ databases">
        <authorList>
            <person name="Riesco R."/>
        </authorList>
    </citation>
    <scope>NUCLEOTIDE SEQUENCE [LARGE SCALE GENOMIC DNA]</scope>
    <source>
        <strain evidence="7 8">NCIMB 15448</strain>
        <strain evidence="6 9">NCIMB 15450</strain>
    </source>
</reference>
<feature type="region of interest" description="Disordered" evidence="2">
    <location>
        <begin position="690"/>
        <end position="727"/>
    </location>
</feature>
<sequence>MGDSQTPGDPTPDGRAPWERYFNESGQPIDTDSPRGRSTRRRGSNERPWWSALKRENKSSAPGRVNRQDAVSVSDLVDKVSGRPSRGDIDDPTETIPKVTDTNDPSTGSHRASNKPAPERRPAPQRAPQVPVAKPVAKPAAAGRTEPAAPAPAPAAHVPRPFIPVAESAPIPLPPFTPPAAAPASDSARIIGGTPPTAGPVVVGTPGKNATPLTRLALSKQRRRKRVRVIGRTLTALVAVMALTLTGLVWAYLRSTDNAFAQVAALDEDSTDVVDPIGQTGDETYLIVGTDTRAGANAEVGAGTVEDAEGARSDTVMLVNIPANRERVVAVSFPRDLDVQRPVCQGWDNDTGKYTNETFPAADGDKLNATYALGGPKCLVKVIQKMSGLKIGHFVGMDFSGFESMVNEVGGVEVCTTLPLNDYELGPILTETGRQTIDGKTALNYVRARNIESEGNGDYGRIKRQQRFLSSLLRSALSNKVLLDPGKLNGFINAFTRDTFVEKVNTKDLVTLGRSLQNVDAGAVTFLTIPTAGTTEWGNEIPRDDDIDAIFKSIIDDDPLPGEERSNSEDSTTSSTSTTTPPNSTTGTPVLLLAVEPSEITLQISNASGMSGLAASTATSLGAYGFGIYSVGNYSGTSTSSVIRYSAGHESDAATVASAVPGAVLEETAGLGSIVEVVIGSEFAGSINAPTPSGSPLTSVATQPSSSSAPVLPADLDVTNAGDDSCS</sequence>
<gene>
    <name evidence="7" type="ORF">ACHIPV_13505</name>
    <name evidence="6" type="ORF">ACHIRB_07625</name>
</gene>
<evidence type="ECO:0000259" key="5">
    <source>
        <dbReference type="Pfam" id="PF13399"/>
    </source>
</evidence>
<feature type="region of interest" description="Disordered" evidence="2">
    <location>
        <begin position="1"/>
        <end position="155"/>
    </location>
</feature>
<name>A0ABW7KK95_9NOCA</name>
<accession>A0ABW7KK95</accession>
<feature type="compositionally biased region" description="Low complexity" evidence="2">
    <location>
        <begin position="571"/>
        <end position="589"/>
    </location>
</feature>
<dbReference type="EMBL" id="JBIMSP010000018">
    <property type="protein sequence ID" value="MFH5242895.1"/>
    <property type="molecule type" value="Genomic_DNA"/>
</dbReference>
<keyword evidence="3" id="KW-0812">Transmembrane</keyword>
<keyword evidence="3" id="KW-0472">Membrane</keyword>
<evidence type="ECO:0000256" key="3">
    <source>
        <dbReference type="SAM" id="Phobius"/>
    </source>
</evidence>
<dbReference type="InterPro" id="IPR004474">
    <property type="entry name" value="LytR_CpsA_psr"/>
</dbReference>
<evidence type="ECO:0000313" key="8">
    <source>
        <dbReference type="Proteomes" id="UP001609176"/>
    </source>
</evidence>
<dbReference type="InterPro" id="IPR027381">
    <property type="entry name" value="LytR/CpsA/Psr_C"/>
</dbReference>
<comment type="caution">
    <text evidence="7">The sequence shown here is derived from an EMBL/GenBank/DDBJ whole genome shotgun (WGS) entry which is preliminary data.</text>
</comment>
<evidence type="ECO:0000259" key="4">
    <source>
        <dbReference type="Pfam" id="PF03816"/>
    </source>
</evidence>
<feature type="transmembrane region" description="Helical" evidence="3">
    <location>
        <begin position="229"/>
        <end position="253"/>
    </location>
</feature>
<evidence type="ECO:0000313" key="6">
    <source>
        <dbReference type="EMBL" id="MFH5228443.1"/>
    </source>
</evidence>
<dbReference type="PANTHER" id="PTHR33392">
    <property type="entry name" value="POLYISOPRENYL-TEICHOIC ACID--PEPTIDOGLYCAN TEICHOIC ACID TRANSFERASE TAGU"/>
    <property type="match status" value="1"/>
</dbReference>
<feature type="domain" description="LytR/CpsA/Psr regulator C-terminal" evidence="5">
    <location>
        <begin position="599"/>
        <end position="683"/>
    </location>
</feature>
<evidence type="ECO:0000256" key="1">
    <source>
        <dbReference type="ARBA" id="ARBA00006068"/>
    </source>
</evidence>
<dbReference type="EMBL" id="JBIMSN010000029">
    <property type="protein sequence ID" value="MFH5228443.1"/>
    <property type="molecule type" value="Genomic_DNA"/>
</dbReference>
<dbReference type="RefSeq" id="WP_395124675.1">
    <property type="nucleotide sequence ID" value="NZ_JBIMSP010000018.1"/>
</dbReference>
<proteinExistence type="inferred from homology"/>
<dbReference type="Pfam" id="PF13399">
    <property type="entry name" value="LytR_C"/>
    <property type="match status" value="1"/>
</dbReference>
<feature type="compositionally biased region" description="Basic and acidic residues" evidence="2">
    <location>
        <begin position="76"/>
        <end position="89"/>
    </location>
</feature>
<feature type="compositionally biased region" description="Low complexity" evidence="2">
    <location>
        <begin position="124"/>
        <end position="155"/>
    </location>
</feature>
<keyword evidence="3" id="KW-1133">Transmembrane helix</keyword>
<feature type="compositionally biased region" description="Polar residues" evidence="2">
    <location>
        <begin position="690"/>
        <end position="709"/>
    </location>
</feature>
<dbReference type="Proteomes" id="UP001609219">
    <property type="component" value="Unassembled WGS sequence"/>
</dbReference>
<keyword evidence="9" id="KW-1185">Reference proteome</keyword>
<organism evidence="7 8">
    <name type="scientific">Antrihabitans spumae</name>
    <dbReference type="NCBI Taxonomy" id="3373370"/>
    <lineage>
        <taxon>Bacteria</taxon>
        <taxon>Bacillati</taxon>
        <taxon>Actinomycetota</taxon>
        <taxon>Actinomycetes</taxon>
        <taxon>Mycobacteriales</taxon>
        <taxon>Nocardiaceae</taxon>
        <taxon>Antrihabitans</taxon>
    </lineage>
</organism>
<evidence type="ECO:0000313" key="7">
    <source>
        <dbReference type="EMBL" id="MFH5242895.1"/>
    </source>
</evidence>
<feature type="domain" description="Cell envelope-related transcriptional attenuator" evidence="4">
    <location>
        <begin position="312"/>
        <end position="476"/>
    </location>
</feature>
<dbReference type="NCBIfam" id="TIGR00350">
    <property type="entry name" value="lytR_cpsA_psr"/>
    <property type="match status" value="1"/>
</dbReference>